<accession>A0A5C5Y7X5</accession>
<keyword evidence="2" id="KW-1185">Reference proteome</keyword>
<dbReference type="Proteomes" id="UP000317238">
    <property type="component" value="Unassembled WGS sequence"/>
</dbReference>
<dbReference type="RefSeq" id="WP_145294632.1">
    <property type="nucleotide sequence ID" value="NZ_CP036319.1"/>
</dbReference>
<evidence type="ECO:0000313" key="2">
    <source>
        <dbReference type="Proteomes" id="UP000317238"/>
    </source>
</evidence>
<evidence type="ECO:0000313" key="1">
    <source>
        <dbReference type="EMBL" id="TWT71786.1"/>
    </source>
</evidence>
<proteinExistence type="predicted"/>
<sequence length="200" mass="23204">MPVALQPNDQQSTIRRITEQAVDLLSQQIWCWGQDVLRREGNWLLELGFNRAKPPASRKDCSSVYTLELPDHRRVVLRGFGVFFGDDRWGGVFLPRYEYRPKYTHQATLRCPPWSEDDLPTLRPPSESQRHNCVMLTLQLIDWIRGYEVDIADRLGIEYRRRTLAAWDNGKRRVIAAETMASAWRVLSIQVAGNFDAFTA</sequence>
<comment type="caution">
    <text evidence="1">The sequence shown here is derived from an EMBL/GenBank/DDBJ whole genome shotgun (WGS) entry which is preliminary data.</text>
</comment>
<protein>
    <submittedName>
        <fullName evidence="1">Uncharacterized protein</fullName>
    </submittedName>
</protein>
<gene>
    <name evidence="1" type="ORF">Pan14r_41020</name>
</gene>
<reference evidence="1 2" key="1">
    <citation type="submission" date="2019-02" db="EMBL/GenBank/DDBJ databases">
        <title>Deep-cultivation of Planctomycetes and their phenomic and genomic characterization uncovers novel biology.</title>
        <authorList>
            <person name="Wiegand S."/>
            <person name="Jogler M."/>
            <person name="Boedeker C."/>
            <person name="Pinto D."/>
            <person name="Vollmers J."/>
            <person name="Rivas-Marin E."/>
            <person name="Kohn T."/>
            <person name="Peeters S.H."/>
            <person name="Heuer A."/>
            <person name="Rast P."/>
            <person name="Oberbeckmann S."/>
            <person name="Bunk B."/>
            <person name="Jeske O."/>
            <person name="Meyerdierks A."/>
            <person name="Storesund J.E."/>
            <person name="Kallscheuer N."/>
            <person name="Luecker S."/>
            <person name="Lage O.M."/>
            <person name="Pohl T."/>
            <person name="Merkel B.J."/>
            <person name="Hornburger P."/>
            <person name="Mueller R.-W."/>
            <person name="Bruemmer F."/>
            <person name="Labrenz M."/>
            <person name="Spormann A.M."/>
            <person name="Op Den Camp H."/>
            <person name="Overmann J."/>
            <person name="Amann R."/>
            <person name="Jetten M.S.M."/>
            <person name="Mascher T."/>
            <person name="Medema M.H."/>
            <person name="Devos D.P."/>
            <person name="Kaster A.-K."/>
            <person name="Ovreas L."/>
            <person name="Rohde M."/>
            <person name="Galperin M.Y."/>
            <person name="Jogler C."/>
        </authorList>
    </citation>
    <scope>NUCLEOTIDE SEQUENCE [LARGE SCALE GENOMIC DNA]</scope>
    <source>
        <strain evidence="1 2">Pan14r</strain>
    </source>
</reference>
<organism evidence="1 2">
    <name type="scientific">Crateriforma conspicua</name>
    <dbReference type="NCBI Taxonomy" id="2527996"/>
    <lineage>
        <taxon>Bacteria</taxon>
        <taxon>Pseudomonadati</taxon>
        <taxon>Planctomycetota</taxon>
        <taxon>Planctomycetia</taxon>
        <taxon>Planctomycetales</taxon>
        <taxon>Planctomycetaceae</taxon>
        <taxon>Crateriforma</taxon>
    </lineage>
</organism>
<dbReference type="OrthoDB" id="121648at2"/>
<name>A0A5C5Y7X5_9PLAN</name>
<dbReference type="EMBL" id="SJPL01000001">
    <property type="protein sequence ID" value="TWT71786.1"/>
    <property type="molecule type" value="Genomic_DNA"/>
</dbReference>
<dbReference type="AlphaFoldDB" id="A0A5C5Y7X5"/>